<evidence type="ECO:0000259" key="1">
    <source>
        <dbReference type="Pfam" id="PF05598"/>
    </source>
</evidence>
<reference evidence="2 3" key="1">
    <citation type="submission" date="2020-04" db="EMBL/GenBank/DDBJ databases">
        <authorList>
            <person name="Hitch T.C.A."/>
            <person name="Wylensek D."/>
            <person name="Clavel T."/>
        </authorList>
    </citation>
    <scope>NUCLEOTIDE SEQUENCE [LARGE SCALE GENOMIC DNA]</scope>
    <source>
        <strain evidence="2 3">WB01_D5_05</strain>
    </source>
</reference>
<comment type="caution">
    <text evidence="2">The sequence shown here is derived from an EMBL/GenBank/DDBJ whole genome shotgun (WGS) entry which is preliminary data.</text>
</comment>
<dbReference type="InterPro" id="IPR008490">
    <property type="entry name" value="Transposase_InsH_N"/>
</dbReference>
<dbReference type="AlphaFoldDB" id="A0A848CZK8"/>
<sequence length="68" mass="8373">MFIGYLYGIRSKYQLKREVQMNIVYRWFLGLKLENMAPDHSNISWNRRTRFKHTTIPQDIFDSLSYRQ</sequence>
<evidence type="ECO:0000313" key="3">
    <source>
        <dbReference type="Proteomes" id="UP000561326"/>
    </source>
</evidence>
<accession>A0A848CZK8</accession>
<evidence type="ECO:0000313" key="2">
    <source>
        <dbReference type="EMBL" id="NME98916.1"/>
    </source>
</evidence>
<proteinExistence type="predicted"/>
<dbReference type="EMBL" id="JABAGO010000020">
    <property type="protein sequence ID" value="NME98916.1"/>
    <property type="molecule type" value="Genomic_DNA"/>
</dbReference>
<dbReference type="Pfam" id="PF05598">
    <property type="entry name" value="DUF772"/>
    <property type="match status" value="1"/>
</dbReference>
<feature type="domain" description="Transposase InsH N-terminal" evidence="1">
    <location>
        <begin position="1"/>
        <end position="48"/>
    </location>
</feature>
<protein>
    <submittedName>
        <fullName evidence="2">Transposase</fullName>
    </submittedName>
</protein>
<name>A0A848CZK8_ANEAE</name>
<organism evidence="2 3">
    <name type="scientific">Aneurinibacillus aneurinilyticus</name>
    <name type="common">Bacillus aneurinolyticus</name>
    <dbReference type="NCBI Taxonomy" id="1391"/>
    <lineage>
        <taxon>Bacteria</taxon>
        <taxon>Bacillati</taxon>
        <taxon>Bacillota</taxon>
        <taxon>Bacilli</taxon>
        <taxon>Bacillales</taxon>
        <taxon>Paenibacillaceae</taxon>
        <taxon>Aneurinibacillus group</taxon>
        <taxon>Aneurinibacillus</taxon>
    </lineage>
</organism>
<dbReference type="Proteomes" id="UP000561326">
    <property type="component" value="Unassembled WGS sequence"/>
</dbReference>
<gene>
    <name evidence="2" type="ORF">HF838_11645</name>
</gene>